<feature type="compositionally biased region" description="Polar residues" evidence="8">
    <location>
        <begin position="18"/>
        <end position="29"/>
    </location>
</feature>
<dbReference type="GeneID" id="28736195"/>
<keyword evidence="4 7" id="KW-0233">DNA recombination</keyword>
<dbReference type="VEuPathDB" id="FungiDB:AB675_4194"/>
<comment type="subcellular location">
    <subcellularLocation>
        <location evidence="1 7">Nucleus</location>
    </subcellularLocation>
</comment>
<dbReference type="GO" id="GO:0030915">
    <property type="term" value="C:Smc5-Smc6 complex"/>
    <property type="evidence" value="ECO:0007669"/>
    <property type="project" value="UniProtKB-UniRule"/>
</dbReference>
<gene>
    <name evidence="11" type="ORF">AB675_4194</name>
</gene>
<comment type="function">
    <text evidence="7">Component of the SMC5-SMC6 complex, that promotes sister chromatid alignment after DNA damage and facilitates double-stranded DNA breaks (DSBs) repair via homologous recombination between sister chromatids.</text>
</comment>
<evidence type="ECO:0000256" key="4">
    <source>
        <dbReference type="ARBA" id="ARBA00023172"/>
    </source>
</evidence>
<evidence type="ECO:0000256" key="6">
    <source>
        <dbReference type="ARBA" id="ARBA00023242"/>
    </source>
</evidence>
<evidence type="ECO:0000259" key="9">
    <source>
        <dbReference type="Pfam" id="PF08743"/>
    </source>
</evidence>
<evidence type="ECO:0000256" key="8">
    <source>
        <dbReference type="SAM" id="MobiDB-lite"/>
    </source>
</evidence>
<feature type="domain" description="Non-structural maintenance of chromosome element 4 C-terminal" evidence="9">
    <location>
        <begin position="360"/>
        <end position="445"/>
    </location>
</feature>
<feature type="domain" description="Nse4/EID protein Nse3/MAGE-binding" evidence="10">
    <location>
        <begin position="151"/>
        <end position="202"/>
    </location>
</feature>
<dbReference type="EMBL" id="LFJN01000018">
    <property type="protein sequence ID" value="KPI38612.1"/>
    <property type="molecule type" value="Genomic_DNA"/>
</dbReference>
<dbReference type="GO" id="GO:0005634">
    <property type="term" value="C:nucleus"/>
    <property type="evidence" value="ECO:0007669"/>
    <property type="project" value="UniProtKB-SubCell"/>
</dbReference>
<dbReference type="RefSeq" id="XP_017998575.1">
    <property type="nucleotide sequence ID" value="XM_018144315.1"/>
</dbReference>
<evidence type="ECO:0000259" key="10">
    <source>
        <dbReference type="Pfam" id="PF15412"/>
    </source>
</evidence>
<reference evidence="11 12" key="1">
    <citation type="submission" date="2015-06" db="EMBL/GenBank/DDBJ databases">
        <title>Draft genome of the ant-associated black yeast Phialophora attae CBS 131958.</title>
        <authorList>
            <person name="Moreno L.F."/>
            <person name="Stielow B.J."/>
            <person name="de Hoog S."/>
            <person name="Vicente V.A."/>
            <person name="Weiss V.A."/>
            <person name="de Vries M."/>
            <person name="Cruz L.M."/>
            <person name="Souza E.M."/>
        </authorList>
    </citation>
    <scope>NUCLEOTIDE SEQUENCE [LARGE SCALE GENOMIC DNA]</scope>
    <source>
        <strain evidence="11 12">CBS 131958</strain>
    </source>
</reference>
<keyword evidence="5 7" id="KW-0234">DNA repair</keyword>
<dbReference type="Pfam" id="PF08743">
    <property type="entry name" value="Nse4_C"/>
    <property type="match status" value="1"/>
</dbReference>
<keyword evidence="3 7" id="KW-0227">DNA damage</keyword>
<evidence type="ECO:0000256" key="5">
    <source>
        <dbReference type="ARBA" id="ARBA00023204"/>
    </source>
</evidence>
<name>A0A0N1NXS2_9EURO</name>
<proteinExistence type="inferred from homology"/>
<keyword evidence="12" id="KW-1185">Reference proteome</keyword>
<evidence type="ECO:0000256" key="1">
    <source>
        <dbReference type="ARBA" id="ARBA00004123"/>
    </source>
</evidence>
<dbReference type="InterPro" id="IPR029225">
    <property type="entry name" value="Nse4_Nse3-bd"/>
</dbReference>
<comment type="subunit">
    <text evidence="7">Component of the SMC5-SMC6 complex.</text>
</comment>
<dbReference type="InterPro" id="IPR027786">
    <property type="entry name" value="Nse4/EID"/>
</dbReference>
<evidence type="ECO:0000256" key="3">
    <source>
        <dbReference type="ARBA" id="ARBA00022763"/>
    </source>
</evidence>
<protein>
    <recommendedName>
        <fullName evidence="7">Non-structural maintenance of chromosomes element 4</fullName>
    </recommendedName>
</protein>
<feature type="compositionally biased region" description="Polar residues" evidence="8">
    <location>
        <begin position="54"/>
        <end position="64"/>
    </location>
</feature>
<feature type="region of interest" description="Disordered" evidence="8">
    <location>
        <begin position="1"/>
        <end position="104"/>
    </location>
</feature>
<dbReference type="GO" id="GO:0006310">
    <property type="term" value="P:DNA recombination"/>
    <property type="evidence" value="ECO:0007669"/>
    <property type="project" value="UniProtKB-UniRule"/>
</dbReference>
<dbReference type="PANTHER" id="PTHR16140:SF0">
    <property type="entry name" value="NON-STRUCTURAL MAINTENANCE OF CHROMOSOMES ELEMENT 4"/>
    <property type="match status" value="1"/>
</dbReference>
<evidence type="ECO:0000313" key="11">
    <source>
        <dbReference type="EMBL" id="KPI38612.1"/>
    </source>
</evidence>
<sequence>MARSDAIAIATNRAVSRLTESPAPSSRSDSLGPGESDKENHSSSRSIQKRRSNHQQMDSPDVQNTAKRRRTEQRTQQSQKTGDKIDTTYYDPKQDPEERRHTKRKIRELHTDLNDHRQEYLQANSSGLVDTVNKANEYFKNVKQTADAAVDARLLVAAADLSYKKINTLTLGDSSVGIDVDDFVTKCIAFMKRPETGEDEEEQARPASTQTQRNRRRRTQAEDDDEDGDGPMNWEYLGRRACNVYNSRPALSGFLLGPLSVEKKVRQITQRRAREARGEPTQTSRTLQLTEEELDNQEKQNLTVICGQILSILNDYQDAASRSVTAEYEERHTADMDDEETQKLVESLMDKYHIMSNGAVPLFQFCVNPKSFGQTVENLFYVSFLVKESKAWLGYDAHGMPTIGVAEERPLAERQLAQRNQAVFTISFDVWETVSESFGIDKCIIPHRSDQVYDDGVLAEPAPNGDGGEDPDMYD</sequence>
<feature type="region of interest" description="Disordered" evidence="8">
    <location>
        <begin position="194"/>
        <end position="232"/>
    </location>
</feature>
<comment type="similarity">
    <text evidence="2 7">Belongs to the NSE4 family.</text>
</comment>
<dbReference type="PANTHER" id="PTHR16140">
    <property type="entry name" value="NON-STRUCTURAL MAINTENANCE OF CHROMOSOMES ELEMENT 4"/>
    <property type="match status" value="1"/>
</dbReference>
<keyword evidence="6 7" id="KW-0539">Nucleus</keyword>
<dbReference type="Proteomes" id="UP000038010">
    <property type="component" value="Unassembled WGS sequence"/>
</dbReference>
<evidence type="ECO:0000256" key="7">
    <source>
        <dbReference type="RuleBase" id="RU365071"/>
    </source>
</evidence>
<evidence type="ECO:0000313" key="12">
    <source>
        <dbReference type="Proteomes" id="UP000038010"/>
    </source>
</evidence>
<dbReference type="OrthoDB" id="361242at2759"/>
<dbReference type="InterPro" id="IPR014854">
    <property type="entry name" value="Nse4_C"/>
</dbReference>
<dbReference type="STRING" id="1664694.A0A0N1NXS2"/>
<feature type="region of interest" description="Disordered" evidence="8">
    <location>
        <begin position="455"/>
        <end position="475"/>
    </location>
</feature>
<evidence type="ECO:0000256" key="2">
    <source>
        <dbReference type="ARBA" id="ARBA00008997"/>
    </source>
</evidence>
<organism evidence="11 12">
    <name type="scientific">Cyphellophora attinorum</name>
    <dbReference type="NCBI Taxonomy" id="1664694"/>
    <lineage>
        <taxon>Eukaryota</taxon>
        <taxon>Fungi</taxon>
        <taxon>Dikarya</taxon>
        <taxon>Ascomycota</taxon>
        <taxon>Pezizomycotina</taxon>
        <taxon>Eurotiomycetes</taxon>
        <taxon>Chaetothyriomycetidae</taxon>
        <taxon>Chaetothyriales</taxon>
        <taxon>Cyphellophoraceae</taxon>
        <taxon>Cyphellophora</taxon>
    </lineage>
</organism>
<comment type="caution">
    <text evidence="11">The sequence shown here is derived from an EMBL/GenBank/DDBJ whole genome shotgun (WGS) entry which is preliminary data.</text>
</comment>
<dbReference type="GO" id="GO:0006281">
    <property type="term" value="P:DNA repair"/>
    <property type="evidence" value="ECO:0007669"/>
    <property type="project" value="UniProtKB-UniRule"/>
</dbReference>
<accession>A0A0N1NXS2</accession>
<dbReference type="Pfam" id="PF15412">
    <property type="entry name" value="Nse4-Nse3_bdg"/>
    <property type="match status" value="1"/>
</dbReference>
<feature type="compositionally biased region" description="Basic and acidic residues" evidence="8">
    <location>
        <begin position="81"/>
        <end position="100"/>
    </location>
</feature>
<dbReference type="AlphaFoldDB" id="A0A0N1NXS2"/>